<organism evidence="1 2">
    <name type="scientific">Trapa incisa</name>
    <dbReference type="NCBI Taxonomy" id="236973"/>
    <lineage>
        <taxon>Eukaryota</taxon>
        <taxon>Viridiplantae</taxon>
        <taxon>Streptophyta</taxon>
        <taxon>Embryophyta</taxon>
        <taxon>Tracheophyta</taxon>
        <taxon>Spermatophyta</taxon>
        <taxon>Magnoliopsida</taxon>
        <taxon>eudicotyledons</taxon>
        <taxon>Gunneridae</taxon>
        <taxon>Pentapetalae</taxon>
        <taxon>rosids</taxon>
        <taxon>malvids</taxon>
        <taxon>Myrtales</taxon>
        <taxon>Lythraceae</taxon>
        <taxon>Trapa</taxon>
    </lineage>
</organism>
<gene>
    <name evidence="1" type="ORF">SAY87_012752</name>
</gene>
<name>A0AAN7JK23_9MYRT</name>
<reference evidence="1 2" key="1">
    <citation type="journal article" date="2023" name="Hortic Res">
        <title>Pangenome of water caltrop reveals structural variations and asymmetric subgenome divergence after allopolyploidization.</title>
        <authorList>
            <person name="Zhang X."/>
            <person name="Chen Y."/>
            <person name="Wang L."/>
            <person name="Yuan Y."/>
            <person name="Fang M."/>
            <person name="Shi L."/>
            <person name="Lu R."/>
            <person name="Comes H.P."/>
            <person name="Ma Y."/>
            <person name="Chen Y."/>
            <person name="Huang G."/>
            <person name="Zhou Y."/>
            <person name="Zheng Z."/>
            <person name="Qiu Y."/>
        </authorList>
    </citation>
    <scope>NUCLEOTIDE SEQUENCE [LARGE SCALE GENOMIC DNA]</scope>
    <source>
        <tissue evidence="1">Roots</tissue>
    </source>
</reference>
<dbReference type="AlphaFoldDB" id="A0AAN7JK23"/>
<sequence>MEAQGKYLQAILDKAHKTASVDIINSFLDRSACWIQPSYLGSGLGPAEWTHTVDPRARVETGPTVTVRNRDLGTRALEVSVL</sequence>
<accession>A0AAN7JK23</accession>
<proteinExistence type="predicted"/>
<dbReference type="EMBL" id="JAXIOK010000021">
    <property type="protein sequence ID" value="KAK4746440.1"/>
    <property type="molecule type" value="Genomic_DNA"/>
</dbReference>
<evidence type="ECO:0000313" key="2">
    <source>
        <dbReference type="Proteomes" id="UP001345219"/>
    </source>
</evidence>
<comment type="caution">
    <text evidence="1">The sequence shown here is derived from an EMBL/GenBank/DDBJ whole genome shotgun (WGS) entry which is preliminary data.</text>
</comment>
<protein>
    <submittedName>
        <fullName evidence="1">Uncharacterized protein</fullName>
    </submittedName>
</protein>
<keyword evidence="2" id="KW-1185">Reference proteome</keyword>
<dbReference type="Proteomes" id="UP001345219">
    <property type="component" value="Chromosome 10"/>
</dbReference>
<evidence type="ECO:0000313" key="1">
    <source>
        <dbReference type="EMBL" id="KAK4746440.1"/>
    </source>
</evidence>